<dbReference type="PANTHER" id="PTHR11092">
    <property type="entry name" value="SUGAR NUCLEOTIDE EPIMERASE RELATED"/>
    <property type="match status" value="1"/>
</dbReference>
<dbReference type="InterPro" id="IPR001509">
    <property type="entry name" value="Epimerase_deHydtase"/>
</dbReference>
<dbReference type="InterPro" id="IPR013549">
    <property type="entry name" value="DUF1731"/>
</dbReference>
<dbReference type="NCBIfam" id="TIGR01777">
    <property type="entry name" value="yfcH"/>
    <property type="match status" value="1"/>
</dbReference>
<proteinExistence type="inferred from homology"/>
<evidence type="ECO:0000259" key="2">
    <source>
        <dbReference type="Pfam" id="PF01370"/>
    </source>
</evidence>
<gene>
    <name evidence="4" type="ORF">H8B09_00725</name>
</gene>
<feature type="domain" description="DUF1731" evidence="3">
    <location>
        <begin position="251"/>
        <end position="297"/>
    </location>
</feature>
<evidence type="ECO:0000259" key="3">
    <source>
        <dbReference type="Pfam" id="PF08338"/>
    </source>
</evidence>
<dbReference type="SUPFAM" id="SSF51735">
    <property type="entry name" value="NAD(P)-binding Rossmann-fold domains"/>
    <property type="match status" value="1"/>
</dbReference>
<dbReference type="RefSeq" id="WP_191201579.1">
    <property type="nucleotide sequence ID" value="NZ_JACXZA010000001.1"/>
</dbReference>
<keyword evidence="5" id="KW-1185">Reference proteome</keyword>
<name>A0ABR8MMM4_9BACL</name>
<dbReference type="Proteomes" id="UP000609346">
    <property type="component" value="Unassembled WGS sequence"/>
</dbReference>
<dbReference type="InterPro" id="IPR036291">
    <property type="entry name" value="NAD(P)-bd_dom_sf"/>
</dbReference>
<comment type="similarity">
    <text evidence="1">Belongs to the NAD(P)-dependent epimerase/dehydratase family. SDR39U1 subfamily.</text>
</comment>
<dbReference type="Pfam" id="PF08338">
    <property type="entry name" value="DUF1731"/>
    <property type="match status" value="1"/>
</dbReference>
<organism evidence="4 5">
    <name type="scientific">Paenibacillus terricola</name>
    <dbReference type="NCBI Taxonomy" id="2763503"/>
    <lineage>
        <taxon>Bacteria</taxon>
        <taxon>Bacillati</taxon>
        <taxon>Bacillota</taxon>
        <taxon>Bacilli</taxon>
        <taxon>Bacillales</taxon>
        <taxon>Paenibacillaceae</taxon>
        <taxon>Paenibacillus</taxon>
    </lineage>
</organism>
<feature type="domain" description="NAD-dependent epimerase/dehydratase" evidence="2">
    <location>
        <begin position="3"/>
        <end position="131"/>
    </location>
</feature>
<dbReference type="InterPro" id="IPR010099">
    <property type="entry name" value="SDR39U1"/>
</dbReference>
<dbReference type="Gene3D" id="3.40.50.720">
    <property type="entry name" value="NAD(P)-binding Rossmann-like Domain"/>
    <property type="match status" value="1"/>
</dbReference>
<evidence type="ECO:0000256" key="1">
    <source>
        <dbReference type="ARBA" id="ARBA00009353"/>
    </source>
</evidence>
<accession>A0ABR8MMM4</accession>
<evidence type="ECO:0000313" key="5">
    <source>
        <dbReference type="Proteomes" id="UP000609346"/>
    </source>
</evidence>
<dbReference type="Pfam" id="PF01370">
    <property type="entry name" value="Epimerase"/>
    <property type="match status" value="1"/>
</dbReference>
<evidence type="ECO:0000313" key="4">
    <source>
        <dbReference type="EMBL" id="MBD3917261.1"/>
    </source>
</evidence>
<dbReference type="PANTHER" id="PTHR11092:SF0">
    <property type="entry name" value="EPIMERASE FAMILY PROTEIN SDR39U1"/>
    <property type="match status" value="1"/>
</dbReference>
<protein>
    <submittedName>
        <fullName evidence="4">TIGR01777 family protein</fullName>
    </submittedName>
</protein>
<comment type="caution">
    <text evidence="4">The sequence shown here is derived from an EMBL/GenBank/DDBJ whole genome shotgun (WGS) entry which is preliminary data.</text>
</comment>
<dbReference type="EMBL" id="JACXZA010000001">
    <property type="protein sequence ID" value="MBD3917261.1"/>
    <property type="molecule type" value="Genomic_DNA"/>
</dbReference>
<sequence length="301" mass="32725">MRIAVTGGTGYIGNALVDALVARGDEVVIITRRVPQIEKQRPDAAYASWEEAALPGQIGHIDAIVNLAGESINQRWTAASKARIIESRVRAAAGTAALIEAQHEKPRVVVQASGISVYGSSETGVFDETSLPQPSADDFLAQVVLKWEEAAKAIEAERVVRLRIGVVIDGKGGAFPLMALPYKLFVGGRIGSGRQWLPWIHLEDMVRLILFSLDTEGLSGTINACAPEAVTNEQFGRAISRAFKRPHWFPIPAFVFKTALGEMSSLLLKGQHVVPRQALEAGFRYRYPTVDEAMQAIARQS</sequence>
<reference evidence="4 5" key="1">
    <citation type="submission" date="2020-09" db="EMBL/GenBank/DDBJ databases">
        <title>Paenibacillus sp. strain PR3 16S rRNA gene Genome sequencing and assembly.</title>
        <authorList>
            <person name="Kim J."/>
        </authorList>
    </citation>
    <scope>NUCLEOTIDE SEQUENCE [LARGE SCALE GENOMIC DNA]</scope>
    <source>
        <strain evidence="4 5">PR3</strain>
    </source>
</reference>